<keyword evidence="1" id="KW-0547">Nucleotide-binding</keyword>
<gene>
    <name evidence="2" type="ORF">M9Y10_044625</name>
</gene>
<dbReference type="Pfam" id="PF00071">
    <property type="entry name" value="Ras"/>
    <property type="match status" value="1"/>
</dbReference>
<dbReference type="InterPro" id="IPR027417">
    <property type="entry name" value="P-loop_NTPase"/>
</dbReference>
<dbReference type="PRINTS" id="PR00449">
    <property type="entry name" value="RASTRNSFRMNG"/>
</dbReference>
<sequence length="197" mass="21995">MTTEGAVTVKVALIGSTMVGKTSLMVKYCKGDFKEDYIATLGIQFLERQITVKGAPVNIVIWDIGGQKNFMDMLHICCEGAHALIFMFDLANIKSLFALRDWYKAAYTSNNTARTFLVGNKFDLYFELPEQEKNVITQKAIKFAKAIGAPLIYCSNTKSINIKKLFQIVVGSVFGLTTKIEQVDDSNKPVIIFPENM</sequence>
<reference evidence="2 3" key="1">
    <citation type="submission" date="2024-04" db="EMBL/GenBank/DDBJ databases">
        <title>Tritrichomonas musculus Genome.</title>
        <authorList>
            <person name="Alves-Ferreira E."/>
            <person name="Grigg M."/>
            <person name="Lorenzi H."/>
            <person name="Galac M."/>
        </authorList>
    </citation>
    <scope>NUCLEOTIDE SEQUENCE [LARGE SCALE GENOMIC DNA]</scope>
    <source>
        <strain evidence="2 3">EAF2021</strain>
    </source>
</reference>
<name>A0ABR2JT87_9EUKA</name>
<organism evidence="2 3">
    <name type="scientific">Tritrichomonas musculus</name>
    <dbReference type="NCBI Taxonomy" id="1915356"/>
    <lineage>
        <taxon>Eukaryota</taxon>
        <taxon>Metamonada</taxon>
        <taxon>Parabasalia</taxon>
        <taxon>Tritrichomonadida</taxon>
        <taxon>Tritrichomonadidae</taxon>
        <taxon>Tritrichomonas</taxon>
    </lineage>
</organism>
<dbReference type="SMART" id="SM00174">
    <property type="entry name" value="RHO"/>
    <property type="match status" value="1"/>
</dbReference>
<dbReference type="SMART" id="SM00173">
    <property type="entry name" value="RAS"/>
    <property type="match status" value="1"/>
</dbReference>
<comment type="caution">
    <text evidence="2">The sequence shown here is derived from an EMBL/GenBank/DDBJ whole genome shotgun (WGS) entry which is preliminary data.</text>
</comment>
<dbReference type="InterPro" id="IPR005225">
    <property type="entry name" value="Small_GTP-bd"/>
</dbReference>
<dbReference type="Gene3D" id="3.40.50.300">
    <property type="entry name" value="P-loop containing nucleotide triphosphate hydrolases"/>
    <property type="match status" value="1"/>
</dbReference>
<accession>A0ABR2JT87</accession>
<evidence type="ECO:0000313" key="2">
    <source>
        <dbReference type="EMBL" id="KAK8881986.1"/>
    </source>
</evidence>
<dbReference type="EMBL" id="JAPFFF010000009">
    <property type="protein sequence ID" value="KAK8881986.1"/>
    <property type="molecule type" value="Genomic_DNA"/>
</dbReference>
<keyword evidence="3" id="KW-1185">Reference proteome</keyword>
<proteinExistence type="predicted"/>
<dbReference type="SUPFAM" id="SSF52540">
    <property type="entry name" value="P-loop containing nucleoside triphosphate hydrolases"/>
    <property type="match status" value="1"/>
</dbReference>
<dbReference type="NCBIfam" id="TIGR00231">
    <property type="entry name" value="small_GTP"/>
    <property type="match status" value="1"/>
</dbReference>
<dbReference type="PROSITE" id="PS51421">
    <property type="entry name" value="RAS"/>
    <property type="match status" value="1"/>
</dbReference>
<protein>
    <submittedName>
        <fullName evidence="2">GTPase Spg1</fullName>
    </submittedName>
</protein>
<dbReference type="PANTHER" id="PTHR47978">
    <property type="match status" value="1"/>
</dbReference>
<dbReference type="InterPro" id="IPR001806">
    <property type="entry name" value="Small_GTPase"/>
</dbReference>
<evidence type="ECO:0000313" key="3">
    <source>
        <dbReference type="Proteomes" id="UP001470230"/>
    </source>
</evidence>
<dbReference type="Proteomes" id="UP001470230">
    <property type="component" value="Unassembled WGS sequence"/>
</dbReference>
<evidence type="ECO:0000256" key="1">
    <source>
        <dbReference type="ARBA" id="ARBA00022741"/>
    </source>
</evidence>
<dbReference type="SMART" id="SM00175">
    <property type="entry name" value="RAB"/>
    <property type="match status" value="1"/>
</dbReference>
<dbReference type="PROSITE" id="PS51419">
    <property type="entry name" value="RAB"/>
    <property type="match status" value="1"/>
</dbReference>